<gene>
    <name evidence="2" type="ORF">JYK00_05625</name>
</gene>
<keyword evidence="1" id="KW-1133">Transmembrane helix</keyword>
<sequence>MKAFYLPLIALGVFMGIFGLYHYFVARPEGLVLEFDKDVPSYFLFDKPSIVTYHAVFTEKDYDTLVIPKVSGNILKIYLNDFLIYEIGTETSNIWNRVLLVKVDRKMFKENNHLKVEIYGTYDAGIHQDLFFYRL</sequence>
<organism evidence="2 3">
    <name type="scientific">Thermosipho ferrireducens</name>
    <dbReference type="NCBI Taxonomy" id="2571116"/>
    <lineage>
        <taxon>Bacteria</taxon>
        <taxon>Thermotogati</taxon>
        <taxon>Thermotogota</taxon>
        <taxon>Thermotogae</taxon>
        <taxon>Thermotogales</taxon>
        <taxon>Fervidobacteriaceae</taxon>
        <taxon>Thermosipho</taxon>
    </lineage>
</organism>
<keyword evidence="3" id="KW-1185">Reference proteome</keyword>
<keyword evidence="1" id="KW-0812">Transmembrane</keyword>
<proteinExistence type="predicted"/>
<dbReference type="Proteomes" id="UP000671862">
    <property type="component" value="Chromosome"/>
</dbReference>
<dbReference type="InterPro" id="IPR018513">
    <property type="entry name" value="Cell_synthase_bac"/>
</dbReference>
<feature type="transmembrane region" description="Helical" evidence="1">
    <location>
        <begin position="6"/>
        <end position="25"/>
    </location>
</feature>
<dbReference type="Pfam" id="PF03170">
    <property type="entry name" value="BcsB"/>
    <property type="match status" value="1"/>
</dbReference>
<dbReference type="RefSeq" id="WP_207565950.1">
    <property type="nucleotide sequence ID" value="NZ_CP071446.1"/>
</dbReference>
<evidence type="ECO:0000256" key="1">
    <source>
        <dbReference type="SAM" id="Phobius"/>
    </source>
</evidence>
<evidence type="ECO:0000313" key="3">
    <source>
        <dbReference type="Proteomes" id="UP000671862"/>
    </source>
</evidence>
<evidence type="ECO:0000313" key="2">
    <source>
        <dbReference type="EMBL" id="QTA37225.1"/>
    </source>
</evidence>
<keyword evidence="1" id="KW-0472">Membrane</keyword>
<accession>A0ABX7S666</accession>
<name>A0ABX7S666_9BACT</name>
<reference evidence="2 3" key="1">
    <citation type="submission" date="2021-03" db="EMBL/GenBank/DDBJ databases">
        <title>Thermosipho ferrireducens sp.nov., an anaerobic thermophilic iron-reducing bacterium isolated from a deep-sea hydrothermal sulfide deposits.</title>
        <authorList>
            <person name="Zeng X."/>
            <person name="Chen Y."/>
            <person name="Shao Z."/>
        </authorList>
    </citation>
    <scope>NUCLEOTIDE SEQUENCE [LARGE SCALE GENOMIC DNA]</scope>
    <source>
        <strain evidence="2 3">JL129W03</strain>
    </source>
</reference>
<dbReference type="EMBL" id="CP071446">
    <property type="protein sequence ID" value="QTA37225.1"/>
    <property type="molecule type" value="Genomic_DNA"/>
</dbReference>
<protein>
    <submittedName>
        <fullName evidence="2">Uncharacterized protein</fullName>
    </submittedName>
</protein>